<evidence type="ECO:0000256" key="2">
    <source>
        <dbReference type="ARBA" id="ARBA00022908"/>
    </source>
</evidence>
<accession>A0ABV8V686</accession>
<dbReference type="Gene3D" id="1.10.150.130">
    <property type="match status" value="1"/>
</dbReference>
<feature type="domain" description="Tyr recombinase" evidence="7">
    <location>
        <begin position="207"/>
        <end position="391"/>
    </location>
</feature>
<dbReference type="InterPro" id="IPR050808">
    <property type="entry name" value="Phage_Integrase"/>
</dbReference>
<name>A0ABV8V686_9GAMM</name>
<dbReference type="Gene3D" id="3.30.160.390">
    <property type="entry name" value="Integrase, DNA-binding domain"/>
    <property type="match status" value="1"/>
</dbReference>
<dbReference type="InterPro" id="IPR011010">
    <property type="entry name" value="DNA_brk_join_enz"/>
</dbReference>
<dbReference type="SUPFAM" id="SSF56349">
    <property type="entry name" value="DNA breaking-rejoining enzymes"/>
    <property type="match status" value="1"/>
</dbReference>
<dbReference type="Pfam" id="PF00589">
    <property type="entry name" value="Phage_integrase"/>
    <property type="match status" value="1"/>
</dbReference>
<sequence length="397" mass="44657">MLSDAKARAAKPKQVDSKSKPNKITDSQGLYLYVAASGTKSWRYDYRFQGRRQTYTYGTYPEYSILEARTAHLEVRKQIAHGIDPMAAKKAEKGSQADAAENSFARVAREWFEVRMVTRSKSHQDRTTRAIEKDLAPYLGKRPIAEITASELLGVLKKIEARGAIETAHRAKQTLGQIFRYAIATSRADRDPSADLKGALKTPQETHFSAITTPAEVGDLMRAIADYRGTPVVKAALQLSPLLFCRPGELRQLEWADINWPEARIEIPAERMKLREPHIIPLSNQALAILEELEPLTGQFRYVFPSARGASRPLSENGVRTALRTMGYDNSTMTPHGFRAMARTLLDEVLGYRIEWVEAQLAHAVKDANGRAYNRTKYLAQRAEMMQAWADYLEGLC</sequence>
<comment type="caution">
    <text evidence="9">The sequence shown here is derived from an EMBL/GenBank/DDBJ whole genome shotgun (WGS) entry which is preliminary data.</text>
</comment>
<dbReference type="PANTHER" id="PTHR30629">
    <property type="entry name" value="PROPHAGE INTEGRASE"/>
    <property type="match status" value="1"/>
</dbReference>
<keyword evidence="10" id="KW-1185">Reference proteome</keyword>
<dbReference type="RefSeq" id="WP_290261144.1">
    <property type="nucleotide sequence ID" value="NZ_JAUFQG010000004.1"/>
</dbReference>
<dbReference type="InterPro" id="IPR025166">
    <property type="entry name" value="Integrase_DNA_bind_dom"/>
</dbReference>
<dbReference type="InterPro" id="IPR002104">
    <property type="entry name" value="Integrase_catalytic"/>
</dbReference>
<dbReference type="InterPro" id="IPR038488">
    <property type="entry name" value="Integrase_DNA-bd_sf"/>
</dbReference>
<dbReference type="EMBL" id="JBHSCX010000020">
    <property type="protein sequence ID" value="MFC4363388.1"/>
    <property type="molecule type" value="Genomic_DNA"/>
</dbReference>
<evidence type="ECO:0000259" key="8">
    <source>
        <dbReference type="PROSITE" id="PS51900"/>
    </source>
</evidence>
<evidence type="ECO:0000256" key="3">
    <source>
        <dbReference type="ARBA" id="ARBA00023125"/>
    </source>
</evidence>
<dbReference type="InterPro" id="IPR010998">
    <property type="entry name" value="Integrase_recombinase_N"/>
</dbReference>
<evidence type="ECO:0000256" key="5">
    <source>
        <dbReference type="PROSITE-ProRule" id="PRU01248"/>
    </source>
</evidence>
<evidence type="ECO:0000256" key="6">
    <source>
        <dbReference type="SAM" id="MobiDB-lite"/>
    </source>
</evidence>
<keyword evidence="2" id="KW-0229">DNA integration</keyword>
<keyword evidence="4" id="KW-0233">DNA recombination</keyword>
<feature type="region of interest" description="Disordered" evidence="6">
    <location>
        <begin position="1"/>
        <end position="22"/>
    </location>
</feature>
<dbReference type="InterPro" id="IPR053876">
    <property type="entry name" value="Phage_int_M"/>
</dbReference>
<dbReference type="PANTHER" id="PTHR30629:SF2">
    <property type="entry name" value="PROPHAGE INTEGRASE INTS-RELATED"/>
    <property type="match status" value="1"/>
</dbReference>
<comment type="similarity">
    <text evidence="1">Belongs to the 'phage' integrase family.</text>
</comment>
<dbReference type="InterPro" id="IPR013762">
    <property type="entry name" value="Integrase-like_cat_sf"/>
</dbReference>
<gene>
    <name evidence="9" type="ORF">ACFOX3_13820</name>
</gene>
<proteinExistence type="inferred from homology"/>
<evidence type="ECO:0000313" key="10">
    <source>
        <dbReference type="Proteomes" id="UP001595840"/>
    </source>
</evidence>
<evidence type="ECO:0000256" key="4">
    <source>
        <dbReference type="ARBA" id="ARBA00023172"/>
    </source>
</evidence>
<dbReference type="Gene3D" id="1.10.443.10">
    <property type="entry name" value="Intergrase catalytic core"/>
    <property type="match status" value="1"/>
</dbReference>
<reference evidence="10" key="1">
    <citation type="journal article" date="2019" name="Int. J. Syst. Evol. Microbiol.">
        <title>The Global Catalogue of Microorganisms (GCM) 10K type strain sequencing project: providing services to taxonomists for standard genome sequencing and annotation.</title>
        <authorList>
            <consortium name="The Broad Institute Genomics Platform"/>
            <consortium name="The Broad Institute Genome Sequencing Center for Infectious Disease"/>
            <person name="Wu L."/>
            <person name="Ma J."/>
        </authorList>
    </citation>
    <scope>NUCLEOTIDE SEQUENCE [LARGE SCALE GENOMIC DNA]</scope>
    <source>
        <strain evidence="10">CECT 8570</strain>
    </source>
</reference>
<evidence type="ECO:0000313" key="9">
    <source>
        <dbReference type="EMBL" id="MFC4363388.1"/>
    </source>
</evidence>
<dbReference type="CDD" id="cd00801">
    <property type="entry name" value="INT_P4_C"/>
    <property type="match status" value="1"/>
</dbReference>
<feature type="domain" description="Core-binding (CB)" evidence="8">
    <location>
        <begin position="102"/>
        <end position="183"/>
    </location>
</feature>
<dbReference type="Pfam" id="PF13356">
    <property type="entry name" value="Arm-DNA-bind_3"/>
    <property type="match status" value="1"/>
</dbReference>
<dbReference type="InterPro" id="IPR044068">
    <property type="entry name" value="CB"/>
</dbReference>
<dbReference type="Proteomes" id="UP001595840">
    <property type="component" value="Unassembled WGS sequence"/>
</dbReference>
<dbReference type="PROSITE" id="PS51900">
    <property type="entry name" value="CB"/>
    <property type="match status" value="1"/>
</dbReference>
<evidence type="ECO:0000259" key="7">
    <source>
        <dbReference type="PROSITE" id="PS51898"/>
    </source>
</evidence>
<dbReference type="PROSITE" id="PS51898">
    <property type="entry name" value="TYR_RECOMBINASE"/>
    <property type="match status" value="1"/>
</dbReference>
<organism evidence="9 10">
    <name type="scientific">Simiduia curdlanivorans</name>
    <dbReference type="NCBI Taxonomy" id="1492769"/>
    <lineage>
        <taxon>Bacteria</taxon>
        <taxon>Pseudomonadati</taxon>
        <taxon>Pseudomonadota</taxon>
        <taxon>Gammaproteobacteria</taxon>
        <taxon>Cellvibrionales</taxon>
        <taxon>Cellvibrionaceae</taxon>
        <taxon>Simiduia</taxon>
    </lineage>
</organism>
<protein>
    <submittedName>
        <fullName evidence="9">Tyrosine-type recombinase/integrase</fullName>
    </submittedName>
</protein>
<dbReference type="Pfam" id="PF22022">
    <property type="entry name" value="Phage_int_M"/>
    <property type="match status" value="1"/>
</dbReference>
<evidence type="ECO:0000256" key="1">
    <source>
        <dbReference type="ARBA" id="ARBA00008857"/>
    </source>
</evidence>
<keyword evidence="3 5" id="KW-0238">DNA-binding</keyword>